<accession>A0ABS8TD12</accession>
<evidence type="ECO:0000313" key="2">
    <source>
        <dbReference type="EMBL" id="MCD7468891.1"/>
    </source>
</evidence>
<reference evidence="2 3" key="1">
    <citation type="journal article" date="2021" name="BMC Genomics">
        <title>Datura genome reveals duplications of psychoactive alkaloid biosynthetic genes and high mutation rate following tissue culture.</title>
        <authorList>
            <person name="Rajewski A."/>
            <person name="Carter-House D."/>
            <person name="Stajich J."/>
            <person name="Litt A."/>
        </authorList>
    </citation>
    <scope>NUCLEOTIDE SEQUENCE [LARGE SCALE GENOMIC DNA]</scope>
    <source>
        <strain evidence="2">AR-01</strain>
    </source>
</reference>
<evidence type="ECO:0000313" key="3">
    <source>
        <dbReference type="Proteomes" id="UP000823775"/>
    </source>
</evidence>
<dbReference type="Gene3D" id="3.90.550.50">
    <property type="match status" value="1"/>
</dbReference>
<comment type="caution">
    <text evidence="2">The sequence shown here is derived from an EMBL/GenBank/DDBJ whole genome shotgun (WGS) entry which is preliminary data.</text>
</comment>
<keyword evidence="3" id="KW-1185">Reference proteome</keyword>
<dbReference type="PANTHER" id="PTHR10811">
    <property type="entry name" value="FRINGE-RELATED"/>
    <property type="match status" value="1"/>
</dbReference>
<dbReference type="Pfam" id="PF04646">
    <property type="entry name" value="DUF604"/>
    <property type="match status" value="1"/>
</dbReference>
<feature type="signal peptide" evidence="1">
    <location>
        <begin position="1"/>
        <end position="19"/>
    </location>
</feature>
<sequence>MKGFLLVIFFVASISLVISFTPHFSNNVVVVTNNKTEKYIIKEEEEETNISHILFGIGGYSKTWHNRSRYSDLWWRPNVTRGFVWLDEEPHESEPWPETFPPYRVSQDTSEFEYNCWFGNRSAVRIARIVKESFELGLTNVRWYVMGDDDTIFFTENLVTVLGKYDHNQMYYIGGNSESVEQNVVCSYNMAFGGGGIAISYPLAAELVKILDGCINRYHYLYGSDQKIGGCMAEIGVPLTHELGFHQMDITGSPRGILTAHPVAPLVSLHHLGKLRSLFPLTNRLDSVKKLIEAYEKDPSRTVQQTLCYDLNRNWSLSVSWGYSVQLYPWLMNARELGLPVQTFKTWIGSEEPFTFDTRPDYEDPCKRPIEFYLDQVVGLQNGETFTSYSTITGHDSSNQCENQKYKPALAIHMVNITAPILSPQVWRQAPRRQCCEVINAFGSELHMRIRSCNQWESVTAPFHDKYGDFAYSQRIFQPVMNRTRNFELIIERQKRKRKEEYF</sequence>
<name>A0ABS8TD12_DATST</name>
<gene>
    <name evidence="2" type="ORF">HAX54_007438</name>
</gene>
<protein>
    <submittedName>
        <fullName evidence="2">Uncharacterized protein</fullName>
    </submittedName>
</protein>
<dbReference type="InterPro" id="IPR006740">
    <property type="entry name" value="DUF604"/>
</dbReference>
<feature type="chain" id="PRO_5047055185" evidence="1">
    <location>
        <begin position="20"/>
        <end position="503"/>
    </location>
</feature>
<dbReference type="EMBL" id="JACEIK010001381">
    <property type="protein sequence ID" value="MCD7468891.1"/>
    <property type="molecule type" value="Genomic_DNA"/>
</dbReference>
<dbReference type="Proteomes" id="UP000823775">
    <property type="component" value="Unassembled WGS sequence"/>
</dbReference>
<organism evidence="2 3">
    <name type="scientific">Datura stramonium</name>
    <name type="common">Jimsonweed</name>
    <name type="synonym">Common thornapple</name>
    <dbReference type="NCBI Taxonomy" id="4076"/>
    <lineage>
        <taxon>Eukaryota</taxon>
        <taxon>Viridiplantae</taxon>
        <taxon>Streptophyta</taxon>
        <taxon>Embryophyta</taxon>
        <taxon>Tracheophyta</taxon>
        <taxon>Spermatophyta</taxon>
        <taxon>Magnoliopsida</taxon>
        <taxon>eudicotyledons</taxon>
        <taxon>Gunneridae</taxon>
        <taxon>Pentapetalae</taxon>
        <taxon>asterids</taxon>
        <taxon>lamiids</taxon>
        <taxon>Solanales</taxon>
        <taxon>Solanaceae</taxon>
        <taxon>Solanoideae</taxon>
        <taxon>Datureae</taxon>
        <taxon>Datura</taxon>
    </lineage>
</organism>
<keyword evidence="1" id="KW-0732">Signal</keyword>
<evidence type="ECO:0000256" key="1">
    <source>
        <dbReference type="SAM" id="SignalP"/>
    </source>
</evidence>
<proteinExistence type="predicted"/>